<name>A0ABT1DYS5_9ACTN</name>
<feature type="chain" id="PRO_5045248465" evidence="1">
    <location>
        <begin position="45"/>
        <end position="392"/>
    </location>
</feature>
<keyword evidence="1" id="KW-0732">Signal</keyword>
<organism evidence="2 3">
    <name type="scientific">Paractinoplanes aksuensis</name>
    <dbReference type="NCBI Taxonomy" id="2939490"/>
    <lineage>
        <taxon>Bacteria</taxon>
        <taxon>Bacillati</taxon>
        <taxon>Actinomycetota</taxon>
        <taxon>Actinomycetes</taxon>
        <taxon>Micromonosporales</taxon>
        <taxon>Micromonosporaceae</taxon>
        <taxon>Paractinoplanes</taxon>
    </lineage>
</organism>
<gene>
    <name evidence="2" type="ORF">M1L60_36085</name>
</gene>
<feature type="signal peptide" evidence="1">
    <location>
        <begin position="1"/>
        <end position="44"/>
    </location>
</feature>
<evidence type="ECO:0000256" key="1">
    <source>
        <dbReference type="SAM" id="SignalP"/>
    </source>
</evidence>
<evidence type="ECO:0000313" key="3">
    <source>
        <dbReference type="Proteomes" id="UP001523369"/>
    </source>
</evidence>
<dbReference type="EMBL" id="JAMYJR010000041">
    <property type="protein sequence ID" value="MCO8276012.1"/>
    <property type="molecule type" value="Genomic_DNA"/>
</dbReference>
<sequence length="392" mass="41575">MTIDLDVAPAAPDRRRAGRTRSGPFVVAALVLALVAASAPPSYAAVLTPVLEGDGREITGSVLTATAIFTQHGGPGDESSDVWARPIDPGGPEWITKVSGPGTGLWLDRSGSVLVSESGDQGEKTFLDARTGHTLWRTGQYSSVRPVGAAVTDWVPPGLLRLRDVTTGRVLWSHPARAFTVDQQQRYVIVFDGRRRPTVLAAADGRVVARSDRLDFEWSADLPSPYVPVRPIGDSLVAVGPTAITAYRLTDLSPRWRTTIARPAVVTGCGGRICAFSDDGLTVLDAVSGAARWAGERWRSLAGDILTDDTGRAARVDLATGRVRAELGRGDVLGDLQLIGAGGERTLVRRLTDGRVLGEATRVAAGACTAAADLLACRTTDARFRVWRVGRA</sequence>
<dbReference type="SUPFAM" id="SSF50998">
    <property type="entry name" value="Quinoprotein alcohol dehydrogenase-like"/>
    <property type="match status" value="1"/>
</dbReference>
<evidence type="ECO:0000313" key="2">
    <source>
        <dbReference type="EMBL" id="MCO8276012.1"/>
    </source>
</evidence>
<dbReference type="RefSeq" id="WP_253242044.1">
    <property type="nucleotide sequence ID" value="NZ_JAMYJR010000041.1"/>
</dbReference>
<dbReference type="Proteomes" id="UP001523369">
    <property type="component" value="Unassembled WGS sequence"/>
</dbReference>
<comment type="caution">
    <text evidence="2">The sequence shown here is derived from an EMBL/GenBank/DDBJ whole genome shotgun (WGS) entry which is preliminary data.</text>
</comment>
<protein>
    <submittedName>
        <fullName evidence="2">PQQ-like beta-propeller repeat protein</fullName>
    </submittedName>
</protein>
<keyword evidence="3" id="KW-1185">Reference proteome</keyword>
<reference evidence="2 3" key="1">
    <citation type="submission" date="2022-06" db="EMBL/GenBank/DDBJ databases">
        <title>New Species of the Genus Actinoplanes, ActinopZanes ferrugineus.</title>
        <authorList>
            <person name="Ding P."/>
        </authorList>
    </citation>
    <scope>NUCLEOTIDE SEQUENCE [LARGE SCALE GENOMIC DNA]</scope>
    <source>
        <strain evidence="2 3">TRM88003</strain>
    </source>
</reference>
<proteinExistence type="predicted"/>
<dbReference type="InterPro" id="IPR011047">
    <property type="entry name" value="Quinoprotein_ADH-like_sf"/>
</dbReference>
<accession>A0ABT1DYS5</accession>